<dbReference type="GeneID" id="81410165"/>
<sequence>MSAPRIFDNEVDIDELVPKLTSNVDWKTWKTKLFLALRAINPMYAELLTGTCPKPQYPELQDCSFEHVKSSLLANDNDEMLDDITDDIVEKSIEAIHHHNSQLKAQHQAADIHWVTANNRAFELLRSTLGSDALTMVSDFPDPHSAYIQLKFYFKYETKGPGYSKWEKLLDMPFKTGNSPIFVERFKTLLRRYAQVYLYRKLPLSREFELFKIAIAHNPQWLEFFRKVKVKDEKNFMQKVYNSFIWLDLRELRRKRAAKKKARESARPMQLAFRPRI</sequence>
<name>A0A9W9KV94_9EURO</name>
<dbReference type="EMBL" id="JAPQKL010000008">
    <property type="protein sequence ID" value="KAJ5120863.1"/>
    <property type="molecule type" value="Genomic_DNA"/>
</dbReference>
<gene>
    <name evidence="1" type="ORF">N7515_010251</name>
</gene>
<dbReference type="Proteomes" id="UP001149079">
    <property type="component" value="Unassembled WGS sequence"/>
</dbReference>
<proteinExistence type="predicted"/>
<dbReference type="AlphaFoldDB" id="A0A9W9KV94"/>
<reference evidence="1" key="2">
    <citation type="journal article" date="2023" name="IMA Fungus">
        <title>Comparative genomic study of the Penicillium genus elucidates a diverse pangenome and 15 lateral gene transfer events.</title>
        <authorList>
            <person name="Petersen C."/>
            <person name="Sorensen T."/>
            <person name="Nielsen M.R."/>
            <person name="Sondergaard T.E."/>
            <person name="Sorensen J.L."/>
            <person name="Fitzpatrick D.A."/>
            <person name="Frisvad J.C."/>
            <person name="Nielsen K.L."/>
        </authorList>
    </citation>
    <scope>NUCLEOTIDE SEQUENCE</scope>
    <source>
        <strain evidence="1">IBT 22155</strain>
    </source>
</reference>
<protein>
    <submittedName>
        <fullName evidence="1">Uncharacterized protein</fullName>
    </submittedName>
</protein>
<organism evidence="1 2">
    <name type="scientific">Penicillium bovifimosum</name>
    <dbReference type="NCBI Taxonomy" id="126998"/>
    <lineage>
        <taxon>Eukaryota</taxon>
        <taxon>Fungi</taxon>
        <taxon>Dikarya</taxon>
        <taxon>Ascomycota</taxon>
        <taxon>Pezizomycotina</taxon>
        <taxon>Eurotiomycetes</taxon>
        <taxon>Eurotiomycetidae</taxon>
        <taxon>Eurotiales</taxon>
        <taxon>Aspergillaceae</taxon>
        <taxon>Penicillium</taxon>
    </lineage>
</organism>
<comment type="caution">
    <text evidence="1">The sequence shown here is derived from an EMBL/GenBank/DDBJ whole genome shotgun (WGS) entry which is preliminary data.</text>
</comment>
<accession>A0A9W9KV94</accession>
<evidence type="ECO:0000313" key="2">
    <source>
        <dbReference type="Proteomes" id="UP001149079"/>
    </source>
</evidence>
<keyword evidence="2" id="KW-1185">Reference proteome</keyword>
<reference evidence="1" key="1">
    <citation type="submission" date="2022-11" db="EMBL/GenBank/DDBJ databases">
        <authorList>
            <person name="Petersen C."/>
        </authorList>
    </citation>
    <scope>NUCLEOTIDE SEQUENCE</scope>
    <source>
        <strain evidence="1">IBT 22155</strain>
    </source>
</reference>
<evidence type="ECO:0000313" key="1">
    <source>
        <dbReference type="EMBL" id="KAJ5120863.1"/>
    </source>
</evidence>
<dbReference type="RefSeq" id="XP_056517367.1">
    <property type="nucleotide sequence ID" value="XM_056670994.1"/>
</dbReference>